<dbReference type="EMBL" id="AMGY01000003">
    <property type="protein sequence ID" value="EXJ86807.1"/>
    <property type="molecule type" value="Genomic_DNA"/>
</dbReference>
<keyword evidence="2" id="KW-0472">Membrane</keyword>
<evidence type="ECO:0000256" key="2">
    <source>
        <dbReference type="SAM" id="Phobius"/>
    </source>
</evidence>
<feature type="region of interest" description="Disordered" evidence="1">
    <location>
        <begin position="127"/>
        <end position="164"/>
    </location>
</feature>
<dbReference type="Proteomes" id="UP000019478">
    <property type="component" value="Unassembled WGS sequence"/>
</dbReference>
<proteinExistence type="predicted"/>
<accession>W9Y1X1</accession>
<dbReference type="HOGENOM" id="CLU_050870_0_0_1"/>
<feature type="compositionally biased region" description="Basic and acidic residues" evidence="1">
    <location>
        <begin position="262"/>
        <end position="272"/>
    </location>
</feature>
<sequence length="534" mass="58892">MAPIPAPSPAQQNDQASASASTSQPTLAISPALLVGIVILAAFAVIIIIASVCRYCRSNKDGDGTRSASLEYEADQSGANVFNPNRPRSAAQNARMKEVRWINNMYAWERGRQARIEIGELKAPSMLTGRTGKTRTWDEWSSSGGDNTSPSGSASGEQSDVQPVEDHSGLEYFYNLDNPYVESSSPSRQRLDHLAPPTSARNSYQTTSSDYSSRRQSSVLLPHPIQHPRDMAPGSPSPLRHEYQYQYEASEPKHRLDHSELEVTHHPNHSESEPSPYQHHYSVSPHDSPEPEQMVAEPHAHAHEHVRRVQNPRITINDNDAEDITADLPSPPRSPVQALARPRPRAHQEENNNTFESVDLSGDCGRDREHKGIQDRIQRGHGLSSAATPISMPSRTGPGLDTTTTAGASFFPTTTELFPSFDPLPLSQPRGSVSVYSDDEDETFQHGRDGMNRDGMNHYGSHGMNQNESGGMNHYGSHGMNQNGSHGNDLVVDHHHDHNDGTQLAQRERAATGDGVRNLIQEWESLNGRFGREF</sequence>
<evidence type="ECO:0000313" key="4">
    <source>
        <dbReference type="Proteomes" id="UP000019478"/>
    </source>
</evidence>
<keyword evidence="2" id="KW-0812">Transmembrane</keyword>
<feature type="region of interest" description="Disordered" evidence="1">
    <location>
        <begin position="322"/>
        <end position="364"/>
    </location>
</feature>
<comment type="caution">
    <text evidence="3">The sequence shown here is derived from an EMBL/GenBank/DDBJ whole genome shotgun (WGS) entry which is preliminary data.</text>
</comment>
<organism evidence="3 4">
    <name type="scientific">Capronia epimyces CBS 606.96</name>
    <dbReference type="NCBI Taxonomy" id="1182542"/>
    <lineage>
        <taxon>Eukaryota</taxon>
        <taxon>Fungi</taxon>
        <taxon>Dikarya</taxon>
        <taxon>Ascomycota</taxon>
        <taxon>Pezizomycotina</taxon>
        <taxon>Eurotiomycetes</taxon>
        <taxon>Chaetothyriomycetidae</taxon>
        <taxon>Chaetothyriales</taxon>
        <taxon>Herpotrichiellaceae</taxon>
        <taxon>Capronia</taxon>
    </lineage>
</organism>
<reference evidence="3 4" key="1">
    <citation type="submission" date="2013-03" db="EMBL/GenBank/DDBJ databases">
        <title>The Genome Sequence of Capronia epimyces CBS 606.96.</title>
        <authorList>
            <consortium name="The Broad Institute Genomics Platform"/>
            <person name="Cuomo C."/>
            <person name="de Hoog S."/>
            <person name="Gorbushina A."/>
            <person name="Walker B."/>
            <person name="Young S.K."/>
            <person name="Zeng Q."/>
            <person name="Gargeya S."/>
            <person name="Fitzgerald M."/>
            <person name="Haas B."/>
            <person name="Abouelleil A."/>
            <person name="Allen A.W."/>
            <person name="Alvarado L."/>
            <person name="Arachchi H.M."/>
            <person name="Berlin A.M."/>
            <person name="Chapman S.B."/>
            <person name="Gainer-Dewar J."/>
            <person name="Goldberg J."/>
            <person name="Griggs A."/>
            <person name="Gujja S."/>
            <person name="Hansen M."/>
            <person name="Howarth C."/>
            <person name="Imamovic A."/>
            <person name="Ireland A."/>
            <person name="Larimer J."/>
            <person name="McCowan C."/>
            <person name="Murphy C."/>
            <person name="Pearson M."/>
            <person name="Poon T.W."/>
            <person name="Priest M."/>
            <person name="Roberts A."/>
            <person name="Saif S."/>
            <person name="Shea T."/>
            <person name="Sisk P."/>
            <person name="Sykes S."/>
            <person name="Wortman J."/>
            <person name="Nusbaum C."/>
            <person name="Birren B."/>
        </authorList>
    </citation>
    <scope>NUCLEOTIDE SEQUENCE [LARGE SCALE GENOMIC DNA]</scope>
    <source>
        <strain evidence="3 4">CBS 606.96</strain>
    </source>
</reference>
<feature type="region of interest" description="Disordered" evidence="1">
    <location>
        <begin position="181"/>
        <end position="216"/>
    </location>
</feature>
<feature type="region of interest" description="Disordered" evidence="1">
    <location>
        <begin position="262"/>
        <end position="293"/>
    </location>
</feature>
<evidence type="ECO:0000313" key="3">
    <source>
        <dbReference type="EMBL" id="EXJ86807.1"/>
    </source>
</evidence>
<dbReference type="AlphaFoldDB" id="W9Y1X1"/>
<keyword evidence="4" id="KW-1185">Reference proteome</keyword>
<name>W9Y1X1_9EURO</name>
<protein>
    <submittedName>
        <fullName evidence="3">Uncharacterized protein</fullName>
    </submittedName>
</protein>
<feature type="transmembrane region" description="Helical" evidence="2">
    <location>
        <begin position="28"/>
        <end position="50"/>
    </location>
</feature>
<feature type="compositionally biased region" description="Polar residues" evidence="1">
    <location>
        <begin position="139"/>
        <end position="161"/>
    </location>
</feature>
<dbReference type="RefSeq" id="XP_007732086.1">
    <property type="nucleotide sequence ID" value="XM_007733896.1"/>
</dbReference>
<dbReference type="OrthoDB" id="4153359at2759"/>
<keyword evidence="2" id="KW-1133">Transmembrane helix</keyword>
<evidence type="ECO:0000256" key="1">
    <source>
        <dbReference type="SAM" id="MobiDB-lite"/>
    </source>
</evidence>
<gene>
    <name evidence="3" type="ORF">A1O3_03761</name>
</gene>
<dbReference type="GeneID" id="19167886"/>
<feature type="compositionally biased region" description="Low complexity" evidence="1">
    <location>
        <begin position="203"/>
        <end position="216"/>
    </location>
</feature>